<dbReference type="Pfam" id="PF14031">
    <property type="entry name" value="D-ser_dehydrat"/>
    <property type="match status" value="1"/>
</dbReference>
<keyword evidence="5" id="KW-1185">Reference proteome</keyword>
<evidence type="ECO:0000313" key="5">
    <source>
        <dbReference type="Proteomes" id="UP000175691"/>
    </source>
</evidence>
<sequence>MTLLSALITPACVIDINRLERNSERMLTKCRTVGLPLRPHVKTLKSTQAAAIYAPLPSAITVSTLAEARYFAGAGYQDILYAVGLTPNKYEAVNKLLADGVAITVAVDNPSAVDALTRASSLFCKPLSVVIELDVDDHRAGIAPESETLLSMAKQINDAEQLAFSGVMAHAGASYGCNTQAAQTAMAKQECERTAIAAERLADAGLPCRVVSVGSTPTALSDYKQTGITEIRAGVYATFDLVMADLNVCAVEDIALSVLTTVIGHQPKKNWVLVDAGWMGLSRDKGSNNHGYGLVTDASGKVLDGWYVSMTNQEHGIIEHKDKLPIPDGLFEFGSQLRILPNHACATAGQYRKYFVTRDNQTVSEVWDSADGW</sequence>
<dbReference type="Pfam" id="PF01168">
    <property type="entry name" value="Ala_racemase_N"/>
    <property type="match status" value="1"/>
</dbReference>
<dbReference type="STRING" id="1656094.BFC18_09940"/>
<dbReference type="AlphaFoldDB" id="A0A1E7ZC60"/>
<dbReference type="OrthoDB" id="9772497at2"/>
<dbReference type="GO" id="GO:0008721">
    <property type="term" value="F:D-serine ammonia-lyase activity"/>
    <property type="evidence" value="ECO:0007669"/>
    <property type="project" value="TreeGrafter"/>
</dbReference>
<dbReference type="InterPro" id="IPR042208">
    <property type="entry name" value="D-ser_dehydrat-like_sf"/>
</dbReference>
<protein>
    <recommendedName>
        <fullName evidence="3">D-serine dehydratase-like domain-containing protein</fullName>
    </recommendedName>
</protein>
<keyword evidence="2" id="KW-0456">Lyase</keyword>
<dbReference type="InterPro" id="IPR026956">
    <property type="entry name" value="D-ser_dehydrat-like_dom"/>
</dbReference>
<accession>A0A1E7ZC60</accession>
<dbReference type="InterPro" id="IPR029066">
    <property type="entry name" value="PLP-binding_barrel"/>
</dbReference>
<dbReference type="RefSeq" id="WP_070125165.1">
    <property type="nucleotide sequence ID" value="NZ_MDHN01000018.1"/>
</dbReference>
<dbReference type="SUPFAM" id="SSF51419">
    <property type="entry name" value="PLP-binding barrel"/>
    <property type="match status" value="1"/>
</dbReference>
<dbReference type="SMART" id="SM01119">
    <property type="entry name" value="D-ser_dehydrat"/>
    <property type="match status" value="1"/>
</dbReference>
<gene>
    <name evidence="4" type="ORF">BFC18_09940</name>
</gene>
<feature type="domain" description="D-serine dehydratase-like" evidence="3">
    <location>
        <begin position="255"/>
        <end position="358"/>
    </location>
</feature>
<dbReference type="Gene3D" id="2.40.37.20">
    <property type="entry name" value="D-serine dehydratase-like domain"/>
    <property type="match status" value="1"/>
</dbReference>
<comment type="similarity">
    <text evidence="1">Belongs to the DSD1 family.</text>
</comment>
<evidence type="ECO:0000259" key="3">
    <source>
        <dbReference type="SMART" id="SM01119"/>
    </source>
</evidence>
<dbReference type="Gene3D" id="3.20.20.10">
    <property type="entry name" value="Alanine racemase"/>
    <property type="match status" value="1"/>
</dbReference>
<dbReference type="Proteomes" id="UP000175691">
    <property type="component" value="Unassembled WGS sequence"/>
</dbReference>
<dbReference type="PANTHER" id="PTHR28004">
    <property type="entry name" value="ZGC:162816-RELATED"/>
    <property type="match status" value="1"/>
</dbReference>
<proteinExistence type="inferred from homology"/>
<dbReference type="InterPro" id="IPR001608">
    <property type="entry name" value="Ala_racemase_N"/>
</dbReference>
<dbReference type="PANTHER" id="PTHR28004:SF2">
    <property type="entry name" value="D-SERINE DEHYDRATASE"/>
    <property type="match status" value="1"/>
</dbReference>
<evidence type="ECO:0000313" key="4">
    <source>
        <dbReference type="EMBL" id="OFC71105.1"/>
    </source>
</evidence>
<reference evidence="4 5" key="1">
    <citation type="submission" date="2016-08" db="EMBL/GenBank/DDBJ databases">
        <authorList>
            <person name="Seilhamer J.J."/>
        </authorList>
    </citation>
    <scope>NUCLEOTIDE SEQUENCE [LARGE SCALE GENOMIC DNA]</scope>
    <source>
        <strain evidence="4 5">KCTC 42603</strain>
    </source>
</reference>
<comment type="caution">
    <text evidence="4">The sequence shown here is derived from an EMBL/GenBank/DDBJ whole genome shotgun (WGS) entry which is preliminary data.</text>
</comment>
<dbReference type="EMBL" id="MDHN01000018">
    <property type="protein sequence ID" value="OFC71105.1"/>
    <property type="molecule type" value="Genomic_DNA"/>
</dbReference>
<organism evidence="4 5">
    <name type="scientific">Alteromonas confluentis</name>
    <dbReference type="NCBI Taxonomy" id="1656094"/>
    <lineage>
        <taxon>Bacteria</taxon>
        <taxon>Pseudomonadati</taxon>
        <taxon>Pseudomonadota</taxon>
        <taxon>Gammaproteobacteria</taxon>
        <taxon>Alteromonadales</taxon>
        <taxon>Alteromonadaceae</taxon>
        <taxon>Alteromonas/Salinimonas group</taxon>
        <taxon>Alteromonas</taxon>
    </lineage>
</organism>
<dbReference type="InterPro" id="IPR051466">
    <property type="entry name" value="D-amino_acid_metab_enzyme"/>
</dbReference>
<name>A0A1E7ZC60_9ALTE</name>
<dbReference type="GO" id="GO:0036088">
    <property type="term" value="P:D-serine catabolic process"/>
    <property type="evidence" value="ECO:0007669"/>
    <property type="project" value="TreeGrafter"/>
</dbReference>
<evidence type="ECO:0000256" key="1">
    <source>
        <dbReference type="ARBA" id="ARBA00005323"/>
    </source>
</evidence>
<evidence type="ECO:0000256" key="2">
    <source>
        <dbReference type="ARBA" id="ARBA00023239"/>
    </source>
</evidence>